<dbReference type="AlphaFoldDB" id="A0A267M954"/>
<keyword evidence="11" id="KW-1185">Reference proteome</keyword>
<dbReference type="EC" id="2.7.13.3" evidence="2"/>
<dbReference type="Pfam" id="PF02518">
    <property type="entry name" value="HATPase_c"/>
    <property type="match status" value="1"/>
</dbReference>
<keyword evidence="7" id="KW-0067">ATP-binding</keyword>
<dbReference type="PROSITE" id="PS50109">
    <property type="entry name" value="HIS_KIN"/>
    <property type="match status" value="1"/>
</dbReference>
<dbReference type="SMART" id="SM00387">
    <property type="entry name" value="HATPase_c"/>
    <property type="match status" value="1"/>
</dbReference>
<keyword evidence="6" id="KW-0418">Kinase</keyword>
<dbReference type="InterPro" id="IPR036890">
    <property type="entry name" value="HATPase_C_sf"/>
</dbReference>
<organism evidence="10 11">
    <name type="scientific">Anaeromicrobium sediminis</name>
    <dbReference type="NCBI Taxonomy" id="1478221"/>
    <lineage>
        <taxon>Bacteria</taxon>
        <taxon>Bacillati</taxon>
        <taxon>Bacillota</taxon>
        <taxon>Clostridia</taxon>
        <taxon>Peptostreptococcales</taxon>
        <taxon>Thermotaleaceae</taxon>
        <taxon>Anaeromicrobium</taxon>
    </lineage>
</organism>
<dbReference type="PANTHER" id="PTHR43547:SF2">
    <property type="entry name" value="HYBRID SIGNAL TRANSDUCTION HISTIDINE KINASE C"/>
    <property type="match status" value="1"/>
</dbReference>
<keyword evidence="3" id="KW-0597">Phosphoprotein</keyword>
<dbReference type="FunFam" id="3.30.565.10:FF:000037">
    <property type="entry name" value="Hybrid sensor histidine kinase/response regulator"/>
    <property type="match status" value="1"/>
</dbReference>
<dbReference type="Gene3D" id="3.30.565.10">
    <property type="entry name" value="Histidine kinase-like ATPase, C-terminal domain"/>
    <property type="match status" value="1"/>
</dbReference>
<comment type="caution">
    <text evidence="10">The sequence shown here is derived from an EMBL/GenBank/DDBJ whole genome shotgun (WGS) entry which is preliminary data.</text>
</comment>
<evidence type="ECO:0000256" key="6">
    <source>
        <dbReference type="ARBA" id="ARBA00022777"/>
    </source>
</evidence>
<name>A0A267M954_9FIRM</name>
<evidence type="ECO:0000256" key="5">
    <source>
        <dbReference type="ARBA" id="ARBA00022741"/>
    </source>
</evidence>
<feature type="domain" description="Histidine kinase" evidence="9">
    <location>
        <begin position="1"/>
        <end position="185"/>
    </location>
</feature>
<dbReference type="GO" id="GO:0005524">
    <property type="term" value="F:ATP binding"/>
    <property type="evidence" value="ECO:0007669"/>
    <property type="project" value="UniProtKB-KW"/>
</dbReference>
<evidence type="ECO:0000256" key="1">
    <source>
        <dbReference type="ARBA" id="ARBA00000085"/>
    </source>
</evidence>
<dbReference type="SUPFAM" id="SSF55874">
    <property type="entry name" value="ATPase domain of HSP90 chaperone/DNA topoisomerase II/histidine kinase"/>
    <property type="match status" value="1"/>
</dbReference>
<dbReference type="GO" id="GO:0000155">
    <property type="term" value="F:phosphorelay sensor kinase activity"/>
    <property type="evidence" value="ECO:0007669"/>
    <property type="project" value="TreeGrafter"/>
</dbReference>
<evidence type="ECO:0000256" key="7">
    <source>
        <dbReference type="ARBA" id="ARBA00022840"/>
    </source>
</evidence>
<dbReference type="EMBL" id="NIBG01000054">
    <property type="protein sequence ID" value="PAB55385.1"/>
    <property type="molecule type" value="Genomic_DNA"/>
</dbReference>
<dbReference type="InterPro" id="IPR004358">
    <property type="entry name" value="Sig_transdc_His_kin-like_C"/>
</dbReference>
<keyword evidence="8" id="KW-0902">Two-component regulatory system</keyword>
<dbReference type="InterPro" id="IPR005467">
    <property type="entry name" value="His_kinase_dom"/>
</dbReference>
<keyword evidence="4" id="KW-0808">Transferase</keyword>
<evidence type="ECO:0000256" key="3">
    <source>
        <dbReference type="ARBA" id="ARBA00022553"/>
    </source>
</evidence>
<comment type="catalytic activity">
    <reaction evidence="1">
        <text>ATP + protein L-histidine = ADP + protein N-phospho-L-histidine.</text>
        <dbReference type="EC" id="2.7.13.3"/>
    </reaction>
</comment>
<protein>
    <recommendedName>
        <fullName evidence="2">histidine kinase</fullName>
        <ecNumber evidence="2">2.7.13.3</ecNumber>
    </recommendedName>
</protein>
<keyword evidence="5" id="KW-0547">Nucleotide-binding</keyword>
<evidence type="ECO:0000259" key="9">
    <source>
        <dbReference type="PROSITE" id="PS50109"/>
    </source>
</evidence>
<accession>A0A267M954</accession>
<dbReference type="InterPro" id="IPR003594">
    <property type="entry name" value="HATPase_dom"/>
</dbReference>
<dbReference type="Proteomes" id="UP000216024">
    <property type="component" value="Unassembled WGS sequence"/>
</dbReference>
<proteinExistence type="predicted"/>
<reference evidence="10 11" key="1">
    <citation type="submission" date="2017-06" db="EMBL/GenBank/DDBJ databases">
        <title>Draft genome sequence of anaerobic fermentative bacterium Anaeromicrobium sediminis DY2726D isolated from West Pacific Ocean sediments.</title>
        <authorList>
            <person name="Zeng X."/>
        </authorList>
    </citation>
    <scope>NUCLEOTIDE SEQUENCE [LARGE SCALE GENOMIC DNA]</scope>
    <source>
        <strain evidence="10 11">DY2726D</strain>
    </source>
</reference>
<evidence type="ECO:0000313" key="11">
    <source>
        <dbReference type="Proteomes" id="UP000216024"/>
    </source>
</evidence>
<evidence type="ECO:0000256" key="2">
    <source>
        <dbReference type="ARBA" id="ARBA00012438"/>
    </source>
</evidence>
<evidence type="ECO:0000313" key="10">
    <source>
        <dbReference type="EMBL" id="PAB55385.1"/>
    </source>
</evidence>
<evidence type="ECO:0000256" key="4">
    <source>
        <dbReference type="ARBA" id="ARBA00022679"/>
    </source>
</evidence>
<sequence>MNMIKQNSYRLLRLVNNLIDITRIDSGFMELSLKKENIVQIIENITLSTVEYVKSKSRTIIFDTDIEEKIMIFDPEKMERIILNLISNAVKFTNPGDKIEVNICDKDDKIQIVVRDTGIGIPKEKQKIIFEKFGQVKHLYNRNHEGSGIGLSLVKSLVDMHSGEIYVKSELGEGTEVIIQLPVKFLHEEEDINLIEDYTQSTNVEKIKIEFADIYE</sequence>
<dbReference type="PRINTS" id="PR00344">
    <property type="entry name" value="BCTRLSENSOR"/>
</dbReference>
<evidence type="ECO:0000256" key="8">
    <source>
        <dbReference type="ARBA" id="ARBA00023012"/>
    </source>
</evidence>
<dbReference type="PANTHER" id="PTHR43547">
    <property type="entry name" value="TWO-COMPONENT HISTIDINE KINASE"/>
    <property type="match status" value="1"/>
</dbReference>
<gene>
    <name evidence="10" type="ORF">CCE28_21745</name>
</gene>